<dbReference type="InterPro" id="IPR002018">
    <property type="entry name" value="CarbesteraseB"/>
</dbReference>
<dbReference type="EMBL" id="JARVKF010000310">
    <property type="protein sequence ID" value="KAK9419547.1"/>
    <property type="molecule type" value="Genomic_DNA"/>
</dbReference>
<proteinExistence type="inferred from homology"/>
<feature type="domain" description="Carboxylesterase type B" evidence="4">
    <location>
        <begin position="27"/>
        <end position="542"/>
    </location>
</feature>
<keyword evidence="2 3" id="KW-0378">Hydrolase</keyword>
<dbReference type="InterPro" id="IPR029058">
    <property type="entry name" value="AB_hydrolase_fold"/>
</dbReference>
<organism evidence="5 6">
    <name type="scientific">Seiridium unicorne</name>
    <dbReference type="NCBI Taxonomy" id="138068"/>
    <lineage>
        <taxon>Eukaryota</taxon>
        <taxon>Fungi</taxon>
        <taxon>Dikarya</taxon>
        <taxon>Ascomycota</taxon>
        <taxon>Pezizomycotina</taxon>
        <taxon>Sordariomycetes</taxon>
        <taxon>Xylariomycetidae</taxon>
        <taxon>Amphisphaeriales</taxon>
        <taxon>Sporocadaceae</taxon>
        <taxon>Seiridium</taxon>
    </lineage>
</organism>
<reference evidence="5 6" key="1">
    <citation type="journal article" date="2024" name="J. Plant Pathol.">
        <title>Sequence and assembly of the genome of Seiridium unicorne, isolate CBS 538.82, causal agent of cypress canker disease.</title>
        <authorList>
            <person name="Scali E."/>
            <person name="Rocca G.D."/>
            <person name="Danti R."/>
            <person name="Garbelotto M."/>
            <person name="Barberini S."/>
            <person name="Baroncelli R."/>
            <person name="Emiliani G."/>
        </authorList>
    </citation>
    <scope>NUCLEOTIDE SEQUENCE [LARGE SCALE GENOMIC DNA]</scope>
    <source>
        <strain evidence="5 6">BM-138-508</strain>
    </source>
</reference>
<dbReference type="Gene3D" id="3.40.50.1820">
    <property type="entry name" value="alpha/beta hydrolase"/>
    <property type="match status" value="1"/>
</dbReference>
<dbReference type="PROSITE" id="PS00122">
    <property type="entry name" value="CARBOXYLESTERASE_B_1"/>
    <property type="match status" value="1"/>
</dbReference>
<evidence type="ECO:0000313" key="6">
    <source>
        <dbReference type="Proteomes" id="UP001408356"/>
    </source>
</evidence>
<dbReference type="GO" id="GO:0016787">
    <property type="term" value="F:hydrolase activity"/>
    <property type="evidence" value="ECO:0007669"/>
    <property type="project" value="UniProtKB-KW"/>
</dbReference>
<comment type="similarity">
    <text evidence="1 3">Belongs to the type-B carboxylesterase/lipase family.</text>
</comment>
<accession>A0ABR2UYC0</accession>
<evidence type="ECO:0000259" key="4">
    <source>
        <dbReference type="Pfam" id="PF00135"/>
    </source>
</evidence>
<dbReference type="SUPFAM" id="SSF53474">
    <property type="entry name" value="alpha/beta-Hydrolases"/>
    <property type="match status" value="1"/>
</dbReference>
<dbReference type="PANTHER" id="PTHR11559">
    <property type="entry name" value="CARBOXYLESTERASE"/>
    <property type="match status" value="1"/>
</dbReference>
<evidence type="ECO:0000313" key="5">
    <source>
        <dbReference type="EMBL" id="KAK9419547.1"/>
    </source>
</evidence>
<comment type="caution">
    <text evidence="5">The sequence shown here is derived from an EMBL/GenBank/DDBJ whole genome shotgun (WGS) entry which is preliminary data.</text>
</comment>
<gene>
    <name evidence="5" type="ORF">SUNI508_07283</name>
</gene>
<name>A0ABR2UYC0_9PEZI</name>
<protein>
    <recommendedName>
        <fullName evidence="3">Carboxylic ester hydrolase</fullName>
        <ecNumber evidence="3">3.1.1.-</ecNumber>
    </recommendedName>
</protein>
<dbReference type="PROSITE" id="PS51257">
    <property type="entry name" value="PROKAR_LIPOPROTEIN"/>
    <property type="match status" value="1"/>
</dbReference>
<sequence>MLGVRWTAAACLIATGLGCKTHLPELEVDLGYGVYEGYYNDTFDLNIWKSIRYAAPPTGKLRWQAPEDPPTNRSGTIPATEQPPICPQTGAYGVPDSYGFTSGYGDEDCLYLNVYSAPNASALPVLVWIHGGGYSKFGAIYDPSVWINTNDNGFIVVEIQYRLGAFGFLASSDVQANGVLNAGLLDQRFALEWVQKHIDKFGGDPSRVTIGGESSGAGSVMYHALAYGGTDVKLFNNIIAASPYTPPVYKYDDTDPTTFYDAFVDSVGCRQNVTYARNYSSVFQCLVNTDTLLLQNASGTVSTTYGYFGSFAFLPVIDGDYVRDRPSQQLQAGKVNGNRILVGNIANDGVPLTNPDVDTFLEYDEFIANTFPLFNTSDVSTLNSIYQIATAQEEDDAVRFDTLGDAGPTALTVSEMATGLQQTVFDIAAESVFDCPSQWLAEAFSINSHQAWKYQYSVTPAYHGADLSAYFAVGATVPNEDFRTAFQKMWGNFIIYDAPVISIEDATAGYSNATAPVGENGQIDWPAFTLSEPWQLDLNTTGGSLTQVTVTSNLSYYERSEPGIVNNFRLVNALSWEGGRGSRCDFWRNISSKVPF</sequence>
<evidence type="ECO:0000256" key="1">
    <source>
        <dbReference type="ARBA" id="ARBA00005964"/>
    </source>
</evidence>
<dbReference type="InterPro" id="IPR050309">
    <property type="entry name" value="Type-B_Carboxylest/Lipase"/>
</dbReference>
<keyword evidence="3" id="KW-0732">Signal</keyword>
<dbReference type="InterPro" id="IPR019826">
    <property type="entry name" value="Carboxylesterase_B_AS"/>
</dbReference>
<evidence type="ECO:0000256" key="3">
    <source>
        <dbReference type="RuleBase" id="RU361235"/>
    </source>
</evidence>
<evidence type="ECO:0000256" key="2">
    <source>
        <dbReference type="ARBA" id="ARBA00022801"/>
    </source>
</evidence>
<keyword evidence="6" id="KW-1185">Reference proteome</keyword>
<feature type="chain" id="PRO_5044987045" description="Carboxylic ester hydrolase" evidence="3">
    <location>
        <begin position="19"/>
        <end position="596"/>
    </location>
</feature>
<dbReference type="Proteomes" id="UP001408356">
    <property type="component" value="Unassembled WGS sequence"/>
</dbReference>
<dbReference type="EC" id="3.1.1.-" evidence="3"/>
<feature type="signal peptide" evidence="3">
    <location>
        <begin position="1"/>
        <end position="18"/>
    </location>
</feature>
<dbReference type="Pfam" id="PF00135">
    <property type="entry name" value="COesterase"/>
    <property type="match status" value="1"/>
</dbReference>